<reference evidence="1" key="1">
    <citation type="journal article" date="2018" name="Genome Biol.">
        <title>SKESA: strategic k-mer extension for scrupulous assemblies.</title>
        <authorList>
            <person name="Souvorov A."/>
            <person name="Agarwala R."/>
            <person name="Lipman D.J."/>
        </authorList>
    </citation>
    <scope>NUCLEOTIDE SEQUENCE</scope>
    <source>
        <strain evidence="1">Salmonella enterica subsp. enterica</strain>
    </source>
</reference>
<organism evidence="1">
    <name type="scientific">Salmonella enterica I</name>
    <dbReference type="NCBI Taxonomy" id="59201"/>
    <lineage>
        <taxon>Bacteria</taxon>
        <taxon>Pseudomonadati</taxon>
        <taxon>Pseudomonadota</taxon>
        <taxon>Gammaproteobacteria</taxon>
        <taxon>Enterobacterales</taxon>
        <taxon>Enterobacteriaceae</taxon>
        <taxon>Salmonella</taxon>
    </lineage>
</organism>
<dbReference type="AlphaFoldDB" id="A0A3U1LBC6"/>
<proteinExistence type="predicted"/>
<evidence type="ECO:0000313" key="1">
    <source>
        <dbReference type="EMBL" id="HAD2549185.1"/>
    </source>
</evidence>
<dbReference type="EMBL" id="DAAOEA010000006">
    <property type="protein sequence ID" value="HAD2651273.1"/>
    <property type="molecule type" value="Genomic_DNA"/>
</dbReference>
<name>A0A3U1LBC6_SALET</name>
<dbReference type="EMBL" id="DAAOCX010000006">
    <property type="protein sequence ID" value="HAD2549185.1"/>
    <property type="molecule type" value="Genomic_DNA"/>
</dbReference>
<evidence type="ECO:0000313" key="2">
    <source>
        <dbReference type="EMBL" id="HAD2651273.1"/>
    </source>
</evidence>
<evidence type="ECO:0000313" key="3">
    <source>
        <dbReference type="EMBL" id="HAD2684666.1"/>
    </source>
</evidence>
<reference evidence="1" key="2">
    <citation type="submission" date="2019-01" db="EMBL/GenBank/DDBJ databases">
        <authorList>
            <consortium name="NCBI Pathogen Detection Project"/>
        </authorList>
    </citation>
    <scope>NUCLEOTIDE SEQUENCE</scope>
    <source>
        <strain evidence="1">Salmonella enterica subsp. enterica</strain>
    </source>
</reference>
<comment type="caution">
    <text evidence="1">The sequence shown here is derived from an EMBL/GenBank/DDBJ whole genome shotgun (WGS) entry which is preliminary data.</text>
</comment>
<accession>A0A3U1LBC6</accession>
<sequence>MMPRHYEIEMAWRNAIMFEPSGRKTVTTGRFVQELEKVNHYWSLREANRWIEWHVTTFRDISTQEGENRTFQLFNPNGGL</sequence>
<gene>
    <name evidence="1" type="ORF">G1H51_09455</name>
    <name evidence="3" type="ORF">G1H77_09365</name>
    <name evidence="2" type="ORF">G1I19_09440</name>
</gene>
<dbReference type="EMBL" id="DAAOEH010000006">
    <property type="protein sequence ID" value="HAD2684666.1"/>
    <property type="molecule type" value="Genomic_DNA"/>
</dbReference>
<protein>
    <submittedName>
        <fullName evidence="1">DNA polymerase V</fullName>
    </submittedName>
</protein>